<keyword evidence="6" id="KW-0995">Kinetochore</keyword>
<comment type="subcellular location">
    <subcellularLocation>
        <location evidence="2">Chromosome</location>
        <location evidence="2">Centromere</location>
        <location evidence="2">Kinetochore</location>
    </subcellularLocation>
    <subcellularLocation>
        <location evidence="1">Nucleus</location>
    </subcellularLocation>
</comment>
<dbReference type="GO" id="GO:0007059">
    <property type="term" value="P:chromosome segregation"/>
    <property type="evidence" value="ECO:0007669"/>
    <property type="project" value="TreeGrafter"/>
</dbReference>
<dbReference type="GO" id="GO:0005634">
    <property type="term" value="C:nucleus"/>
    <property type="evidence" value="ECO:0007669"/>
    <property type="project" value="UniProtKB-SubCell"/>
</dbReference>
<reference evidence="11" key="1">
    <citation type="journal article" date="2014" name="Science">
        <title>The coffee genome provides insight into the convergent evolution of caffeine biosynthesis.</title>
        <authorList>
            <person name="Denoeud F."/>
            <person name="Carretero-Paulet L."/>
            <person name="Dereeper A."/>
            <person name="Droc G."/>
            <person name="Guyot R."/>
            <person name="Pietrella M."/>
            <person name="Zheng C."/>
            <person name="Alberti A."/>
            <person name="Anthony F."/>
            <person name="Aprea G."/>
            <person name="Aury J.M."/>
            <person name="Bento P."/>
            <person name="Bernard M."/>
            <person name="Bocs S."/>
            <person name="Campa C."/>
            <person name="Cenci A."/>
            <person name="Combes M.C."/>
            <person name="Crouzillat D."/>
            <person name="Da Silva C."/>
            <person name="Daddiego L."/>
            <person name="De Bellis F."/>
            <person name="Dussert S."/>
            <person name="Garsmeur O."/>
            <person name="Gayraud T."/>
            <person name="Guignon V."/>
            <person name="Jahn K."/>
            <person name="Jamilloux V."/>
            <person name="Joet T."/>
            <person name="Labadie K."/>
            <person name="Lan T."/>
            <person name="Leclercq J."/>
            <person name="Lepelley M."/>
            <person name="Leroy T."/>
            <person name="Li L.T."/>
            <person name="Librado P."/>
            <person name="Lopez L."/>
            <person name="Munoz A."/>
            <person name="Noel B."/>
            <person name="Pallavicini A."/>
            <person name="Perrotta G."/>
            <person name="Poncet V."/>
            <person name="Pot D."/>
            <person name="Priyono X."/>
            <person name="Rigoreau M."/>
            <person name="Rouard M."/>
            <person name="Rozas J."/>
            <person name="Tranchant-Dubreuil C."/>
            <person name="VanBuren R."/>
            <person name="Zhang Q."/>
            <person name="Andrade A.C."/>
            <person name="Argout X."/>
            <person name="Bertrand B."/>
            <person name="de Kochko A."/>
            <person name="Graziosi G."/>
            <person name="Henry R.J."/>
            <person name="Jayarama X."/>
            <person name="Ming R."/>
            <person name="Nagai C."/>
            <person name="Rounsley S."/>
            <person name="Sankoff D."/>
            <person name="Giuliano G."/>
            <person name="Albert V.A."/>
            <person name="Wincker P."/>
            <person name="Lashermes P."/>
        </authorList>
    </citation>
    <scope>NUCLEOTIDE SEQUENCE [LARGE SCALE GENOMIC DNA]</scope>
    <source>
        <strain evidence="11">cv. DH200-94</strain>
    </source>
</reference>
<dbReference type="FunCoup" id="A0A068UGC2">
    <property type="interactions" value="736"/>
</dbReference>
<keyword evidence="8" id="KW-0131">Cell cycle</keyword>
<evidence type="ECO:0000256" key="4">
    <source>
        <dbReference type="ARBA" id="ARBA00022618"/>
    </source>
</evidence>
<name>A0A068UGC2_COFCA</name>
<dbReference type="PhylomeDB" id="A0A068UGC2"/>
<sequence length="178" mass="20344">MENFSEILKIQGSRHLNLKKSFKLGLRSLLTACSKEEFCKAFPKFTDPEKDRLHRLFIEVISSLHGNIEDQFESLCLETQAGTILDTVEQHVEEQQLDLLFAEKSNIGAIRPSLLEVKKNEIHYLTGILEKAEEQNRLMSSHLDLLKKKKQDVSGVADVVDKLWMDIRSYEIGNNTGS</sequence>
<dbReference type="GO" id="GO:0051301">
    <property type="term" value="P:cell division"/>
    <property type="evidence" value="ECO:0007669"/>
    <property type="project" value="UniProtKB-KW"/>
</dbReference>
<evidence type="ECO:0000256" key="2">
    <source>
        <dbReference type="ARBA" id="ARBA00004629"/>
    </source>
</evidence>
<keyword evidence="3" id="KW-0158">Chromosome</keyword>
<dbReference type="PANTHER" id="PTHR15459:SF3">
    <property type="entry name" value="POLYAMINE-MODULATED FACTOR 1"/>
    <property type="match status" value="1"/>
</dbReference>
<dbReference type="Proteomes" id="UP000295252">
    <property type="component" value="Chromosome X"/>
</dbReference>
<dbReference type="AlphaFoldDB" id="A0A068UGC2"/>
<dbReference type="OrthoDB" id="506494at2759"/>
<organism evidence="10 11">
    <name type="scientific">Coffea canephora</name>
    <name type="common">Robusta coffee</name>
    <dbReference type="NCBI Taxonomy" id="49390"/>
    <lineage>
        <taxon>Eukaryota</taxon>
        <taxon>Viridiplantae</taxon>
        <taxon>Streptophyta</taxon>
        <taxon>Embryophyta</taxon>
        <taxon>Tracheophyta</taxon>
        <taxon>Spermatophyta</taxon>
        <taxon>Magnoliopsida</taxon>
        <taxon>eudicotyledons</taxon>
        <taxon>Gunneridae</taxon>
        <taxon>Pentapetalae</taxon>
        <taxon>asterids</taxon>
        <taxon>lamiids</taxon>
        <taxon>Gentianales</taxon>
        <taxon>Rubiaceae</taxon>
        <taxon>Ixoroideae</taxon>
        <taxon>Gardenieae complex</taxon>
        <taxon>Bertiereae - Coffeeae clade</taxon>
        <taxon>Coffeeae</taxon>
        <taxon>Coffea</taxon>
    </lineage>
</organism>
<keyword evidence="7" id="KW-0539">Nucleus</keyword>
<dbReference type="InterPro" id="IPR007128">
    <property type="entry name" value="PMF1/Nnf1"/>
</dbReference>
<dbReference type="Gramene" id="CDP07214">
    <property type="protein sequence ID" value="CDP07214"/>
    <property type="gene ID" value="GSCOC_T00024392001"/>
</dbReference>
<accession>A0A068UGC2</accession>
<dbReference type="PANTHER" id="PTHR15459">
    <property type="entry name" value="POLYAMINE-MODULATED FACTOR 1"/>
    <property type="match status" value="1"/>
</dbReference>
<evidence type="ECO:0000256" key="9">
    <source>
        <dbReference type="ARBA" id="ARBA00023328"/>
    </source>
</evidence>
<keyword evidence="9" id="KW-0137">Centromere</keyword>
<dbReference type="InParanoid" id="A0A068UGC2"/>
<keyword evidence="11" id="KW-1185">Reference proteome</keyword>
<evidence type="ECO:0000256" key="1">
    <source>
        <dbReference type="ARBA" id="ARBA00004123"/>
    </source>
</evidence>
<dbReference type="GO" id="GO:0000444">
    <property type="term" value="C:MIS12/MIND type complex"/>
    <property type="evidence" value="ECO:0007669"/>
    <property type="project" value="InterPro"/>
</dbReference>
<proteinExistence type="predicted"/>
<evidence type="ECO:0000256" key="5">
    <source>
        <dbReference type="ARBA" id="ARBA00022776"/>
    </source>
</evidence>
<dbReference type="STRING" id="49390.A0A068UGC2"/>
<protein>
    <submittedName>
        <fullName evidence="10">Uncharacterized protein</fullName>
    </submittedName>
</protein>
<evidence type="ECO:0000256" key="7">
    <source>
        <dbReference type="ARBA" id="ARBA00023242"/>
    </source>
</evidence>
<keyword evidence="4" id="KW-0132">Cell division</keyword>
<evidence type="ECO:0000256" key="3">
    <source>
        <dbReference type="ARBA" id="ARBA00022454"/>
    </source>
</evidence>
<evidence type="ECO:0000313" key="11">
    <source>
        <dbReference type="Proteomes" id="UP000295252"/>
    </source>
</evidence>
<keyword evidence="5" id="KW-0498">Mitosis</keyword>
<gene>
    <name evidence="10" type="ORF">GSCOC_T00024392001</name>
</gene>
<evidence type="ECO:0000256" key="8">
    <source>
        <dbReference type="ARBA" id="ARBA00023306"/>
    </source>
</evidence>
<dbReference type="OMA" id="KKNEIHY"/>
<evidence type="ECO:0000313" key="10">
    <source>
        <dbReference type="EMBL" id="CDP07214.1"/>
    </source>
</evidence>
<dbReference type="EMBL" id="HG739109">
    <property type="protein sequence ID" value="CDP07214.1"/>
    <property type="molecule type" value="Genomic_DNA"/>
</dbReference>
<evidence type="ECO:0000256" key="6">
    <source>
        <dbReference type="ARBA" id="ARBA00022838"/>
    </source>
</evidence>